<organism evidence="4 5">
    <name type="scientific">Abrus precatorius</name>
    <name type="common">Indian licorice</name>
    <name type="synonym">Glycine abrus</name>
    <dbReference type="NCBI Taxonomy" id="3816"/>
    <lineage>
        <taxon>Eukaryota</taxon>
        <taxon>Viridiplantae</taxon>
        <taxon>Streptophyta</taxon>
        <taxon>Embryophyta</taxon>
        <taxon>Tracheophyta</taxon>
        <taxon>Spermatophyta</taxon>
        <taxon>Magnoliopsida</taxon>
        <taxon>eudicotyledons</taxon>
        <taxon>Gunneridae</taxon>
        <taxon>Pentapetalae</taxon>
        <taxon>rosids</taxon>
        <taxon>fabids</taxon>
        <taxon>Fabales</taxon>
        <taxon>Fabaceae</taxon>
        <taxon>Papilionoideae</taxon>
        <taxon>50 kb inversion clade</taxon>
        <taxon>NPAAA clade</taxon>
        <taxon>indigoferoid/millettioid clade</taxon>
        <taxon>Abreae</taxon>
        <taxon>Abrus</taxon>
    </lineage>
</organism>
<reference evidence="4" key="1">
    <citation type="journal article" date="2019" name="Toxins">
        <title>Detection of Abrin-Like and Prepropulchellin-Like Toxin Genes and Transcripts Using Whole Genome Sequencing and Full-Length Transcript Sequencing of Abrus precatorius.</title>
        <authorList>
            <person name="Hovde B.T."/>
            <person name="Daligault H.E."/>
            <person name="Hanschen E.R."/>
            <person name="Kunde Y.A."/>
            <person name="Johnson M.B."/>
            <person name="Starkenburg S.R."/>
            <person name="Johnson S.L."/>
        </authorList>
    </citation>
    <scope>NUCLEOTIDE SEQUENCE [LARGE SCALE GENOMIC DNA]</scope>
</reference>
<comment type="similarity">
    <text evidence="1">Belongs to the plant LTP family.</text>
</comment>
<dbReference type="Pfam" id="PF00234">
    <property type="entry name" value="Tryp_alpha_amyl"/>
    <property type="match status" value="1"/>
</dbReference>
<gene>
    <name evidence="5" type="primary">LOC113862462</name>
</gene>
<dbReference type="Proteomes" id="UP000694853">
    <property type="component" value="Unplaced"/>
</dbReference>
<accession>A0A8B8L7M2</accession>
<dbReference type="GO" id="GO:0008289">
    <property type="term" value="F:lipid binding"/>
    <property type="evidence" value="ECO:0007669"/>
    <property type="project" value="InterPro"/>
</dbReference>
<dbReference type="GeneID" id="113862462"/>
<dbReference type="PRINTS" id="PR00382">
    <property type="entry name" value="LIPIDTRNSFER"/>
</dbReference>
<dbReference type="InterPro" id="IPR016140">
    <property type="entry name" value="Bifunc_inhib/LTP/seed_store"/>
</dbReference>
<evidence type="ECO:0000256" key="1">
    <source>
        <dbReference type="ARBA" id="ARBA00009748"/>
    </source>
</evidence>
<keyword evidence="2" id="KW-1015">Disulfide bond</keyword>
<proteinExistence type="inferred from homology"/>
<dbReference type="InterPro" id="IPR036312">
    <property type="entry name" value="Bifun_inhib/LTP/seed_sf"/>
</dbReference>
<evidence type="ECO:0000259" key="3">
    <source>
        <dbReference type="Pfam" id="PF00234"/>
    </source>
</evidence>
<evidence type="ECO:0000256" key="2">
    <source>
        <dbReference type="ARBA" id="ARBA00023157"/>
    </source>
</evidence>
<dbReference type="CDD" id="cd01960">
    <property type="entry name" value="nsLTP1"/>
    <property type="match status" value="1"/>
</dbReference>
<dbReference type="Gene3D" id="1.10.110.10">
    <property type="entry name" value="Plant lipid-transfer and hydrophobic proteins"/>
    <property type="match status" value="1"/>
</dbReference>
<feature type="domain" description="Bifunctional inhibitor/plant lipid transfer protein/seed storage helical" evidence="3">
    <location>
        <begin position="40"/>
        <end position="119"/>
    </location>
</feature>
<dbReference type="RefSeq" id="XP_027351348.1">
    <property type="nucleotide sequence ID" value="XM_027495547.1"/>
</dbReference>
<evidence type="ECO:0000313" key="4">
    <source>
        <dbReference type="Proteomes" id="UP000694853"/>
    </source>
</evidence>
<dbReference type="SUPFAM" id="SSF47699">
    <property type="entry name" value="Bifunctional inhibitor/lipid-transfer protein/seed storage 2S albumin"/>
    <property type="match status" value="1"/>
</dbReference>
<dbReference type="AlphaFoldDB" id="A0A8B8L7M2"/>
<keyword evidence="4" id="KW-1185">Reference proteome</keyword>
<dbReference type="GO" id="GO:0006869">
    <property type="term" value="P:lipid transport"/>
    <property type="evidence" value="ECO:0007669"/>
    <property type="project" value="InterPro"/>
</dbReference>
<dbReference type="KEGG" id="aprc:113862462"/>
<dbReference type="PANTHER" id="PTHR33076">
    <property type="entry name" value="NON-SPECIFIC LIPID-TRANSFER PROTEIN 2-RELATED"/>
    <property type="match status" value="1"/>
</dbReference>
<name>A0A8B8L7M2_ABRPR</name>
<evidence type="ECO:0000313" key="5">
    <source>
        <dbReference type="RefSeq" id="XP_027351348.1"/>
    </source>
</evidence>
<reference evidence="5" key="2">
    <citation type="submission" date="2025-08" db="UniProtKB">
        <authorList>
            <consortium name="RefSeq"/>
        </authorList>
    </citation>
    <scope>IDENTIFICATION</scope>
    <source>
        <tissue evidence="5">Young leaves</tissue>
    </source>
</reference>
<sequence>MTKVQVVKVSGVALIICIVALGTPLLAMATLTCCDVKPVLETCACYVKSGGDTVPTDCCYAVLALRDQVMNCSQSRRIACHCLQDAARRQPYINATAYAVVPDKCGVPLPFQFSYSMNCDLL</sequence>
<protein>
    <submittedName>
        <fullName evidence="5">Non-specific lipid-transfer protein P5</fullName>
    </submittedName>
</protein>
<dbReference type="OrthoDB" id="1890443at2759"/>
<dbReference type="InterPro" id="IPR000528">
    <property type="entry name" value="Plant_nsLTP"/>
</dbReference>